<dbReference type="InterPro" id="IPR036148">
    <property type="entry name" value="MmgE/PrpD_sf"/>
</dbReference>
<sequence length="453" mass="47696">MATQTLAVWATNLEFDSLPASVVEAAVRSFHNWAGCAIGGSTHPATQIARKTLAAFAGSPTSTILGSVEKTDAQTAALINGISSHVYDYDDTHLATVIHPAGPVASALLAATQHDIAKVGSVDGKAFIVALVAGIEAACKVGLAVYPDHYDVGWHITGTAGSIGAAVAVAKILNLDVQAMQWAIGIAATQVTGLREQFGSMTKSFHPGRAAQNGLLAAMLASNGYDSSLASLEAKRGWANVVSASNRLETVLQGLGSTWETEQNTFKPFPCGIVIHPAIDGAIQIHNETQDQHQNIDAARIQSVHLTVHPLVLELTGKRNPKTGLEAKFSVYHGAAVGLLFGRAGLAQFTDDVATHPTVVHLRDKVDATSDASLRPDEARVRVDFGEGVASEKHVQHAVGSLEAPMTNEQLDAKFVEQCAPVLGEDIAKKSSDHCWLLRDVDDVGAFAFMALS</sequence>
<keyword evidence="5" id="KW-1185">Reference proteome</keyword>
<gene>
    <name evidence="4" type="ORF">HDK90DRAFT_292578</name>
</gene>
<evidence type="ECO:0000259" key="2">
    <source>
        <dbReference type="Pfam" id="PF03972"/>
    </source>
</evidence>
<protein>
    <submittedName>
        <fullName evidence="4">2-methylcitrate dehydratase</fullName>
    </submittedName>
</protein>
<dbReference type="InterPro" id="IPR045336">
    <property type="entry name" value="MmgE_PrpD_N"/>
</dbReference>
<evidence type="ECO:0000313" key="4">
    <source>
        <dbReference type="EMBL" id="KAK8231993.1"/>
    </source>
</evidence>
<dbReference type="Gene3D" id="3.30.1330.120">
    <property type="entry name" value="2-methylcitrate dehydratase PrpD"/>
    <property type="match status" value="1"/>
</dbReference>
<dbReference type="Pfam" id="PF03972">
    <property type="entry name" value="MmgE_PrpD_N"/>
    <property type="match status" value="1"/>
</dbReference>
<reference evidence="4 5" key="1">
    <citation type="submission" date="2024-04" db="EMBL/GenBank/DDBJ databases">
        <title>Phyllosticta paracitricarpa is synonymous to the EU quarantine fungus P. citricarpa based on phylogenomic analyses.</title>
        <authorList>
            <consortium name="Lawrence Berkeley National Laboratory"/>
            <person name="Van Ingen-Buijs V.A."/>
            <person name="Van Westerhoven A.C."/>
            <person name="Haridas S."/>
            <person name="Skiadas P."/>
            <person name="Martin F."/>
            <person name="Groenewald J.Z."/>
            <person name="Crous P.W."/>
            <person name="Seidl M.F."/>
        </authorList>
    </citation>
    <scope>NUCLEOTIDE SEQUENCE [LARGE SCALE GENOMIC DNA]</scope>
    <source>
        <strain evidence="4 5">CBS 123374</strain>
    </source>
</reference>
<comment type="similarity">
    <text evidence="1">Belongs to the PrpD family.</text>
</comment>
<organism evidence="4 5">
    <name type="scientific">Phyllosticta capitalensis</name>
    <dbReference type="NCBI Taxonomy" id="121624"/>
    <lineage>
        <taxon>Eukaryota</taxon>
        <taxon>Fungi</taxon>
        <taxon>Dikarya</taxon>
        <taxon>Ascomycota</taxon>
        <taxon>Pezizomycotina</taxon>
        <taxon>Dothideomycetes</taxon>
        <taxon>Dothideomycetes incertae sedis</taxon>
        <taxon>Botryosphaeriales</taxon>
        <taxon>Phyllostictaceae</taxon>
        <taxon>Phyllosticta</taxon>
    </lineage>
</organism>
<dbReference type="Proteomes" id="UP001492380">
    <property type="component" value="Unassembled WGS sequence"/>
</dbReference>
<evidence type="ECO:0000313" key="5">
    <source>
        <dbReference type="Proteomes" id="UP001492380"/>
    </source>
</evidence>
<name>A0ABR1YJP6_9PEZI</name>
<dbReference type="InterPro" id="IPR045337">
    <property type="entry name" value="MmgE_PrpD_C"/>
</dbReference>
<dbReference type="PANTHER" id="PTHR16943">
    <property type="entry name" value="2-METHYLCITRATE DEHYDRATASE-RELATED"/>
    <property type="match status" value="1"/>
</dbReference>
<dbReference type="InterPro" id="IPR005656">
    <property type="entry name" value="MmgE_PrpD"/>
</dbReference>
<dbReference type="PANTHER" id="PTHR16943:SF8">
    <property type="entry name" value="2-METHYLCITRATE DEHYDRATASE"/>
    <property type="match status" value="1"/>
</dbReference>
<dbReference type="InterPro" id="IPR042183">
    <property type="entry name" value="MmgE/PrpD_sf_1"/>
</dbReference>
<dbReference type="Gene3D" id="1.10.4100.10">
    <property type="entry name" value="2-methylcitrate dehydratase PrpD"/>
    <property type="match status" value="1"/>
</dbReference>
<evidence type="ECO:0000259" key="3">
    <source>
        <dbReference type="Pfam" id="PF19305"/>
    </source>
</evidence>
<dbReference type="InterPro" id="IPR042188">
    <property type="entry name" value="MmgE/PrpD_sf_2"/>
</dbReference>
<evidence type="ECO:0000256" key="1">
    <source>
        <dbReference type="ARBA" id="ARBA00006174"/>
    </source>
</evidence>
<feature type="domain" description="MmgE/PrpD C-terminal" evidence="3">
    <location>
        <begin position="269"/>
        <end position="435"/>
    </location>
</feature>
<dbReference type="Pfam" id="PF19305">
    <property type="entry name" value="MmgE_PrpD_C"/>
    <property type="match status" value="1"/>
</dbReference>
<proteinExistence type="inferred from homology"/>
<dbReference type="EMBL" id="JBBWRZ010000007">
    <property type="protein sequence ID" value="KAK8231993.1"/>
    <property type="molecule type" value="Genomic_DNA"/>
</dbReference>
<feature type="domain" description="MmgE/PrpD N-terminal" evidence="2">
    <location>
        <begin position="4"/>
        <end position="249"/>
    </location>
</feature>
<dbReference type="SUPFAM" id="SSF103378">
    <property type="entry name" value="2-methylcitrate dehydratase PrpD"/>
    <property type="match status" value="1"/>
</dbReference>
<comment type="caution">
    <text evidence="4">The sequence shown here is derived from an EMBL/GenBank/DDBJ whole genome shotgun (WGS) entry which is preliminary data.</text>
</comment>
<accession>A0ABR1YJP6</accession>